<proteinExistence type="predicted"/>
<comment type="caution">
    <text evidence="3">The sequence shown here is derived from an EMBL/GenBank/DDBJ whole genome shotgun (WGS) entry which is preliminary data.</text>
</comment>
<evidence type="ECO:0000313" key="4">
    <source>
        <dbReference type="Proteomes" id="UP001651690"/>
    </source>
</evidence>
<evidence type="ECO:0000256" key="2">
    <source>
        <dbReference type="SAM" id="SignalP"/>
    </source>
</evidence>
<dbReference type="RefSeq" id="WP_255063345.1">
    <property type="nucleotide sequence ID" value="NZ_JANDBD010000011.1"/>
</dbReference>
<evidence type="ECO:0000313" key="3">
    <source>
        <dbReference type="EMBL" id="MCP9275504.1"/>
    </source>
</evidence>
<organism evidence="3 4">
    <name type="scientific">Mycolicibacterium arenosum</name>
    <dbReference type="NCBI Taxonomy" id="2952157"/>
    <lineage>
        <taxon>Bacteria</taxon>
        <taxon>Bacillati</taxon>
        <taxon>Actinomycetota</taxon>
        <taxon>Actinomycetes</taxon>
        <taxon>Mycobacteriales</taxon>
        <taxon>Mycobacteriaceae</taxon>
        <taxon>Mycolicibacterium</taxon>
    </lineage>
</organism>
<dbReference type="EMBL" id="JANDBD010000011">
    <property type="protein sequence ID" value="MCP9275504.1"/>
    <property type="molecule type" value="Genomic_DNA"/>
</dbReference>
<sequence>MRTLLIAVLILAVSACTPATESTVGAESVSRSACEVRLPADWKRALTDSRVDTGGGAEPLAIGSGGEVVAARGDDVLLIQPDKTVTTVYSVPDAEREAPEVAAINDRWIAVGILRTEGHTVIDGESYEYAARTLKRIDVIDRRDDSVRTVFETPEADLRVGRNPIDSVAVFDDSVYWITRDEFTGDHGTLRAYDANSGATREVEVGDMRDLSATATGIVWTSNHPEPRPVFRSLAPLPDAIASVTGINDDQTSLVRDGDAYAWMTGVAEGGTGIARWSPEAGITRISTVRLFEGAPVTQPTVELIGPYVVVGAGQWIDSSTLIDTRSGALTRLGPTAFGAAGGSIVTDLTDDNRTQPPVVGLVRADQLSPLACSATGSDGDTVRPSCEVALPAAWRTAFADSAVDTGGSTTPLAVGRGGEIAAGYDDGDTRRLLLIGEDESVKTVYRVADAAVESIGFAAIDERRIVVGVDTGPRRTDNGHPHLDDNDDVTATNPSLPWLTRIDVVDRSNNSVRTIMARNAEERVSSTSYRDSLAVFDGTVYWTTRAYPADTVVRSYDLDTGRVAEIAKAPTIEQLRATPLGIAWSEPDRNLNRLVHNVAEVPAALQAAGADADAPLATDGTVYAWITDTGVAHWSPDTGVTRIDTLDLLGRDVDRSLHVDGPYVILSLRLHGGGRATVIDTRSGAITSLGTTIVTAGGGSIAVQVPEAEYSSPQAGLVRTADLPPLTCDS</sequence>
<name>A0ABT1MBA7_9MYCO</name>
<keyword evidence="2" id="KW-0732">Signal</keyword>
<keyword evidence="4" id="KW-1185">Reference proteome</keyword>
<gene>
    <name evidence="3" type="ORF">NM203_25260</name>
</gene>
<dbReference type="Proteomes" id="UP001651690">
    <property type="component" value="Unassembled WGS sequence"/>
</dbReference>
<reference evidence="3 4" key="1">
    <citation type="submission" date="2022-06" db="EMBL/GenBank/DDBJ databases">
        <title>Mycolicibacterium sp. CAU 1645 isolated from seawater.</title>
        <authorList>
            <person name="Kim W."/>
        </authorList>
    </citation>
    <scope>NUCLEOTIDE SEQUENCE [LARGE SCALE GENOMIC DNA]</scope>
    <source>
        <strain evidence="3 4">CAU 1645</strain>
    </source>
</reference>
<protein>
    <recommendedName>
        <fullName evidence="5">Lipoprotein LpqB beta-propeller domain-containing protein</fullName>
    </recommendedName>
</protein>
<feature type="signal peptide" evidence="2">
    <location>
        <begin position="1"/>
        <end position="19"/>
    </location>
</feature>
<feature type="compositionally biased region" description="Basic and acidic residues" evidence="1">
    <location>
        <begin position="473"/>
        <end position="485"/>
    </location>
</feature>
<feature type="region of interest" description="Disordered" evidence="1">
    <location>
        <begin position="472"/>
        <end position="492"/>
    </location>
</feature>
<accession>A0ABT1MBA7</accession>
<feature type="chain" id="PRO_5046546413" description="Lipoprotein LpqB beta-propeller domain-containing protein" evidence="2">
    <location>
        <begin position="20"/>
        <end position="731"/>
    </location>
</feature>
<evidence type="ECO:0008006" key="5">
    <source>
        <dbReference type="Google" id="ProtNLM"/>
    </source>
</evidence>
<dbReference type="PROSITE" id="PS51257">
    <property type="entry name" value="PROKAR_LIPOPROTEIN"/>
    <property type="match status" value="1"/>
</dbReference>
<evidence type="ECO:0000256" key="1">
    <source>
        <dbReference type="SAM" id="MobiDB-lite"/>
    </source>
</evidence>
<dbReference type="SUPFAM" id="SSF75011">
    <property type="entry name" value="3-carboxy-cis,cis-mucoante lactonizing enzyme"/>
    <property type="match status" value="1"/>
</dbReference>